<evidence type="ECO:0000313" key="2">
    <source>
        <dbReference type="Proteomes" id="UP000002256"/>
    </source>
</evidence>
<name>C6B8J6_RHILS</name>
<keyword evidence="1" id="KW-0614">Plasmid</keyword>
<gene>
    <name evidence="1" type="ordered locus">Rleg_5966</name>
</gene>
<reference evidence="1 2" key="1">
    <citation type="journal article" date="2010" name="Stand. Genomic Sci.">
        <title>Complete genome sequence of Rhizobium leguminosarum bv. trifolii strain WSM1325, an effective microsymbiont of annual Mediterranean clovers.</title>
        <authorList>
            <person name="Reeve W."/>
            <person name="O'Hara G."/>
            <person name="Chain P."/>
            <person name="Ardley J."/>
            <person name="Brau L."/>
            <person name="Nandesena K."/>
            <person name="Tiwari R."/>
            <person name="Copeland A."/>
            <person name="Nolan M."/>
            <person name="Han C."/>
            <person name="Brettin T."/>
            <person name="Land M."/>
            <person name="Ovchinikova G."/>
            <person name="Ivanova N."/>
            <person name="Mavromatis K."/>
            <person name="Markowitz V."/>
            <person name="Kyrpides N."/>
            <person name="Melino V."/>
            <person name="Denton M."/>
            <person name="Yates R."/>
            <person name="Howieson J."/>
        </authorList>
    </citation>
    <scope>NUCLEOTIDE SEQUENCE [LARGE SCALE GENOMIC DNA]</scope>
    <source>
        <strain evidence="2">WSM1325</strain>
        <plasmid evidence="2">Plasmid pR132503</plasmid>
    </source>
</reference>
<accession>C6B8J6</accession>
<dbReference type="Proteomes" id="UP000002256">
    <property type="component" value="Plasmid pR132503"/>
</dbReference>
<proteinExistence type="predicted"/>
<dbReference type="EMBL" id="CP001625">
    <property type="protein sequence ID" value="ACS60728.1"/>
    <property type="molecule type" value="Genomic_DNA"/>
</dbReference>
<protein>
    <submittedName>
        <fullName evidence="1">Uncharacterized protein</fullName>
    </submittedName>
</protein>
<geneLocation type="plasmid" evidence="1 2">
    <name>pR132503</name>
</geneLocation>
<dbReference type="HOGENOM" id="CLU_2685292_0_0_5"/>
<dbReference type="AlphaFoldDB" id="C6B8J6"/>
<organism evidence="1 2">
    <name type="scientific">Rhizobium leguminosarum bv. trifolii (strain WSM1325)</name>
    <dbReference type="NCBI Taxonomy" id="395491"/>
    <lineage>
        <taxon>Bacteria</taxon>
        <taxon>Pseudomonadati</taxon>
        <taxon>Pseudomonadota</taxon>
        <taxon>Alphaproteobacteria</taxon>
        <taxon>Hyphomicrobiales</taxon>
        <taxon>Rhizobiaceae</taxon>
        <taxon>Rhizobium/Agrobacterium group</taxon>
        <taxon>Rhizobium</taxon>
    </lineage>
</organism>
<sequence>MDPGELVALSVLLDKWCERRGYNHADAVTKAAVIRMIELRANGGTIEELKATLSLHNDQPVAPIQPTDLVTEPL</sequence>
<evidence type="ECO:0000313" key="1">
    <source>
        <dbReference type="EMBL" id="ACS60728.1"/>
    </source>
</evidence>
<dbReference type="KEGG" id="rlg:Rleg_5966"/>